<organism evidence="2">
    <name type="scientific">Fagus sylvatica</name>
    <name type="common">Beechnut</name>
    <dbReference type="NCBI Taxonomy" id="28930"/>
    <lineage>
        <taxon>Eukaryota</taxon>
        <taxon>Viridiplantae</taxon>
        <taxon>Streptophyta</taxon>
        <taxon>Embryophyta</taxon>
        <taxon>Tracheophyta</taxon>
        <taxon>Spermatophyta</taxon>
        <taxon>Magnoliopsida</taxon>
        <taxon>eudicotyledons</taxon>
        <taxon>Gunneridae</taxon>
        <taxon>Pentapetalae</taxon>
        <taxon>rosids</taxon>
        <taxon>fabids</taxon>
        <taxon>Fagales</taxon>
        <taxon>Fagaceae</taxon>
        <taxon>Fagus</taxon>
    </lineage>
</organism>
<dbReference type="EMBL" id="OIVN01005868">
    <property type="protein sequence ID" value="SPD24306.1"/>
    <property type="molecule type" value="Genomic_DNA"/>
</dbReference>
<proteinExistence type="predicted"/>
<dbReference type="AlphaFoldDB" id="A0A2N9F0I7"/>
<sequence length="210" mass="23056">MNQNINSFATPSVTLNNSIDSGTSNINSGCYAVQNSIDCGTSNINSIDSNYMESESLQNAPDAVSLVPPSLNPKPMTLANSDENHASAYAEIIKCDDLNFKISKFKTILMEVRVKVLDCEEEVKRVTGRHPRKHPLFLDMANNVHMDLSSKSIPPIDASTKFAALKKETEDPNYLSRMAEFIESNGNLPPQQISPSTSSHGTMADYNIQN</sequence>
<gene>
    <name evidence="3" type="ORF">FSB_LOCUS52188</name>
    <name evidence="2" type="ORF">FSB_LOCUS8196</name>
</gene>
<name>A0A2N9F0I7_FAGSY</name>
<reference evidence="2" key="1">
    <citation type="submission" date="2018-02" db="EMBL/GenBank/DDBJ databases">
        <authorList>
            <person name="Cohen D.B."/>
            <person name="Kent A.D."/>
        </authorList>
    </citation>
    <scope>NUCLEOTIDE SEQUENCE</scope>
</reference>
<accession>A0A2N9F0I7</accession>
<evidence type="ECO:0000313" key="3">
    <source>
        <dbReference type="EMBL" id="SPD24306.1"/>
    </source>
</evidence>
<evidence type="ECO:0000313" key="2">
    <source>
        <dbReference type="EMBL" id="SPC80314.1"/>
    </source>
</evidence>
<evidence type="ECO:0000256" key="1">
    <source>
        <dbReference type="SAM" id="MobiDB-lite"/>
    </source>
</evidence>
<feature type="region of interest" description="Disordered" evidence="1">
    <location>
        <begin position="185"/>
        <end position="210"/>
    </location>
</feature>
<dbReference type="EMBL" id="OIVN01000444">
    <property type="protein sequence ID" value="SPC80314.1"/>
    <property type="molecule type" value="Genomic_DNA"/>
</dbReference>
<protein>
    <submittedName>
        <fullName evidence="2">Uncharacterized protein</fullName>
    </submittedName>
</protein>